<feature type="domain" description="O-methyltransferase dimerisation" evidence="1">
    <location>
        <begin position="54"/>
        <end position="116"/>
    </location>
</feature>
<dbReference type="PANTHER" id="PTHR43712">
    <property type="entry name" value="PUTATIVE (AFU_ORTHOLOGUE AFUA_4G14580)-RELATED"/>
    <property type="match status" value="1"/>
</dbReference>
<keyword evidence="3" id="KW-1185">Reference proteome</keyword>
<dbReference type="PANTHER" id="PTHR43712:SF1">
    <property type="entry name" value="HYPOTHETICAL O-METHYLTRANSFERASE (EUROFUNG)-RELATED"/>
    <property type="match status" value="1"/>
</dbReference>
<sequence>MAQQSVTQQIDGLLAQVKALDLSSLSASDRAKAQQSVLDVLSNVETPYEHLLRLSGSHLHLACLRLGADVSLFTTLAESKEPLTVNYLGEKLNVSPDLLGRVLRFLASVGTVKETAVDTFAPDKTSHAMASLGLGSGVHLLYVAITLSSNAMS</sequence>
<dbReference type="SUPFAM" id="SSF46785">
    <property type="entry name" value="Winged helix' DNA-binding domain"/>
    <property type="match status" value="1"/>
</dbReference>
<dbReference type="RefSeq" id="XP_049129240.1">
    <property type="nucleotide sequence ID" value="XM_049273283.1"/>
</dbReference>
<dbReference type="Proteomes" id="UP001055115">
    <property type="component" value="Unassembled WGS sequence"/>
</dbReference>
<proteinExistence type="predicted"/>
<dbReference type="GO" id="GO:0046983">
    <property type="term" value="F:protein dimerization activity"/>
    <property type="evidence" value="ECO:0007669"/>
    <property type="project" value="InterPro"/>
</dbReference>
<dbReference type="InterPro" id="IPR012967">
    <property type="entry name" value="COMT_dimerisation"/>
</dbReference>
<dbReference type="InterPro" id="IPR036388">
    <property type="entry name" value="WH-like_DNA-bd_sf"/>
</dbReference>
<organism evidence="2 3">
    <name type="scientific">Colletotrichum spaethianum</name>
    <dbReference type="NCBI Taxonomy" id="700344"/>
    <lineage>
        <taxon>Eukaryota</taxon>
        <taxon>Fungi</taxon>
        <taxon>Dikarya</taxon>
        <taxon>Ascomycota</taxon>
        <taxon>Pezizomycotina</taxon>
        <taxon>Sordariomycetes</taxon>
        <taxon>Hypocreomycetidae</taxon>
        <taxon>Glomerellales</taxon>
        <taxon>Glomerellaceae</taxon>
        <taxon>Colletotrichum</taxon>
        <taxon>Colletotrichum spaethianum species complex</taxon>
    </lineage>
</organism>
<accession>A0AA37LHX5</accession>
<dbReference type="AlphaFoldDB" id="A0AA37LHX5"/>
<gene>
    <name evidence="2" type="ORF">ColSpa_07071</name>
</gene>
<name>A0AA37LHX5_9PEZI</name>
<protein>
    <submittedName>
        <fullName evidence="2">O-methyltransferase lepI</fullName>
    </submittedName>
</protein>
<dbReference type="Pfam" id="PF08100">
    <property type="entry name" value="Dimerisation"/>
    <property type="match status" value="1"/>
</dbReference>
<evidence type="ECO:0000313" key="2">
    <source>
        <dbReference type="EMBL" id="GKT46890.1"/>
    </source>
</evidence>
<comment type="caution">
    <text evidence="2">The sequence shown here is derived from an EMBL/GenBank/DDBJ whole genome shotgun (WGS) entry which is preliminary data.</text>
</comment>
<dbReference type="Gene3D" id="1.10.10.10">
    <property type="entry name" value="Winged helix-like DNA-binding domain superfamily/Winged helix DNA-binding domain"/>
    <property type="match status" value="1"/>
</dbReference>
<evidence type="ECO:0000259" key="1">
    <source>
        <dbReference type="Pfam" id="PF08100"/>
    </source>
</evidence>
<dbReference type="GeneID" id="73327873"/>
<reference evidence="2 3" key="1">
    <citation type="submission" date="2022-03" db="EMBL/GenBank/DDBJ databases">
        <title>Genome data of Colletotrichum spp.</title>
        <authorList>
            <person name="Utami Y.D."/>
            <person name="Hiruma K."/>
        </authorList>
    </citation>
    <scope>NUCLEOTIDE SEQUENCE [LARGE SCALE GENOMIC DNA]</scope>
    <source>
        <strain evidence="2 3">MAFF 239500</strain>
    </source>
</reference>
<evidence type="ECO:0000313" key="3">
    <source>
        <dbReference type="Proteomes" id="UP001055115"/>
    </source>
</evidence>
<dbReference type="EMBL" id="BQXU01000017">
    <property type="protein sequence ID" value="GKT46890.1"/>
    <property type="molecule type" value="Genomic_DNA"/>
</dbReference>
<dbReference type="InterPro" id="IPR036390">
    <property type="entry name" value="WH_DNA-bd_sf"/>
</dbReference>